<dbReference type="GO" id="GO:0016758">
    <property type="term" value="F:hexosyltransferase activity"/>
    <property type="evidence" value="ECO:0007669"/>
    <property type="project" value="InterPro"/>
</dbReference>
<proteinExistence type="inferred from homology"/>
<dbReference type="PROSITE" id="PS00375">
    <property type="entry name" value="UDPGT"/>
    <property type="match status" value="1"/>
</dbReference>
<comment type="similarity">
    <text evidence="1 4">Belongs to the UDP-glycosyltransferase family.</text>
</comment>
<dbReference type="RefSeq" id="WP_128832841.1">
    <property type="nucleotide sequence ID" value="NZ_AP014612.1"/>
</dbReference>
<reference evidence="5 6" key="1">
    <citation type="journal article" date="2016" name="Microbiol. Immunol.">
        <title>Complete genome sequence of Streptococcus troglodytae TKU31 isolated from the oral cavity of a chimpanzee (Pan troglodytes).</title>
        <authorList>
            <person name="Okamoto M."/>
            <person name="Naito M."/>
            <person name="Miyanohara M."/>
            <person name="Imai S."/>
            <person name="Nomura Y."/>
            <person name="Saito W."/>
            <person name="Momoi Y."/>
            <person name="Takada K."/>
            <person name="Miyabe-Nishiwaki T."/>
            <person name="Tomonaga M."/>
            <person name="Hanada N."/>
        </authorList>
    </citation>
    <scope>NUCLEOTIDE SEQUENCE [LARGE SCALE GENOMIC DNA]</scope>
    <source>
        <strain evidence="6">TKU 31</strain>
    </source>
</reference>
<evidence type="ECO:0000313" key="6">
    <source>
        <dbReference type="Proteomes" id="UP000217758"/>
    </source>
</evidence>
<dbReference type="NCBIfam" id="TIGR01426">
    <property type="entry name" value="MGT"/>
    <property type="match status" value="1"/>
</dbReference>
<dbReference type="EMBL" id="AP014612">
    <property type="protein sequence ID" value="BAQ23595.1"/>
    <property type="molecule type" value="Genomic_DNA"/>
</dbReference>
<dbReference type="SUPFAM" id="SSF53756">
    <property type="entry name" value="UDP-Glycosyltransferase/glycogen phosphorylase"/>
    <property type="match status" value="1"/>
</dbReference>
<dbReference type="InterPro" id="IPR035595">
    <property type="entry name" value="UDP_glycos_trans_CS"/>
</dbReference>
<dbReference type="FunFam" id="3.40.50.2000:FF:000072">
    <property type="entry name" value="Glycosyl transferase"/>
    <property type="match status" value="1"/>
</dbReference>
<keyword evidence="6" id="KW-1185">Reference proteome</keyword>
<name>A0A1L7LHB2_9STRE</name>
<gene>
    <name evidence="5" type="ORF">SRT_03340</name>
</gene>
<accession>A0A1L7LHB2</accession>
<dbReference type="PANTHER" id="PTHR48043:SF145">
    <property type="entry name" value="FI06409P-RELATED"/>
    <property type="match status" value="1"/>
</dbReference>
<dbReference type="Gene3D" id="3.40.50.2000">
    <property type="entry name" value="Glycogen Phosphorylase B"/>
    <property type="match status" value="2"/>
</dbReference>
<dbReference type="GO" id="GO:0008194">
    <property type="term" value="F:UDP-glycosyltransferase activity"/>
    <property type="evidence" value="ECO:0007669"/>
    <property type="project" value="InterPro"/>
</dbReference>
<evidence type="ECO:0000256" key="1">
    <source>
        <dbReference type="ARBA" id="ARBA00009995"/>
    </source>
</evidence>
<keyword evidence="2 4" id="KW-0328">Glycosyltransferase</keyword>
<evidence type="ECO:0000256" key="2">
    <source>
        <dbReference type="ARBA" id="ARBA00022676"/>
    </source>
</evidence>
<evidence type="ECO:0000256" key="4">
    <source>
        <dbReference type="RuleBase" id="RU003718"/>
    </source>
</evidence>
<dbReference type="PANTHER" id="PTHR48043">
    <property type="entry name" value="EG:EG0003.4 PROTEIN-RELATED"/>
    <property type="match status" value="1"/>
</dbReference>
<dbReference type="AlphaFoldDB" id="A0A1L7LHB2"/>
<sequence length="389" mass="44473">MMKKTHYNILMVNLPFSGHTNPTLGLAQILVQLGHNVTYINAPDWQSKIERTGAHFVPYDHYPDSLSEKQKKVKSWSAAYQTVLRMGKDYDCLIYEMLFFPGKALADRLNIPAYRLLSTFSLNEKILKEFGETGGFYLTSIFRFPLLRHFISKKLQKTFQLIYDDLAKEISLNAPALNFTYTIRDFQLDAKAFDDEHYQYVGPSINRPDEVPFDFTPFKNPIIYISLGTLLNRSVSFFKKCIKAFENEPYSIIISLGNRIKKEQLGTMPANVHLYSFVPQLQILERASLFLTHGGMNSVNEAIYYGCPMLVIPVGNDQPRVAQQVADLHLGKYLKRRSLNPQEIRQAAQTILENSSYKNTILHFQKIAQTAGGNTLIAQTIIKDLQTKP</sequence>
<protein>
    <submittedName>
        <fullName evidence="5">Glycosyltransferase</fullName>
    </submittedName>
</protein>
<dbReference type="InterPro" id="IPR002213">
    <property type="entry name" value="UDP_glucos_trans"/>
</dbReference>
<evidence type="ECO:0000256" key="3">
    <source>
        <dbReference type="ARBA" id="ARBA00022679"/>
    </source>
</evidence>
<evidence type="ECO:0000313" key="5">
    <source>
        <dbReference type="EMBL" id="BAQ23595.1"/>
    </source>
</evidence>
<keyword evidence="3 4" id="KW-0808">Transferase</keyword>
<dbReference type="CDD" id="cd03784">
    <property type="entry name" value="GT1_Gtf-like"/>
    <property type="match status" value="1"/>
</dbReference>
<dbReference type="InterPro" id="IPR050271">
    <property type="entry name" value="UDP-glycosyltransferase"/>
</dbReference>
<dbReference type="KEGG" id="strg:SRT_03340"/>
<dbReference type="Pfam" id="PF00201">
    <property type="entry name" value="UDPGT"/>
    <property type="match status" value="1"/>
</dbReference>
<dbReference type="Proteomes" id="UP000217758">
    <property type="component" value="Chromosome"/>
</dbReference>
<organism evidence="5 6">
    <name type="scientific">Streptococcus troglodytae</name>
    <dbReference type="NCBI Taxonomy" id="1111760"/>
    <lineage>
        <taxon>Bacteria</taxon>
        <taxon>Bacillati</taxon>
        <taxon>Bacillota</taxon>
        <taxon>Bacilli</taxon>
        <taxon>Lactobacillales</taxon>
        <taxon>Streptococcaceae</taxon>
        <taxon>Streptococcus</taxon>
    </lineage>
</organism>
<dbReference type="InterPro" id="IPR006326">
    <property type="entry name" value="UDPGT_MGT-like"/>
</dbReference>